<accession>A0AAE8MC79</accession>
<protein>
    <submittedName>
        <fullName evidence="1">Uncharacterized protein</fullName>
    </submittedName>
</protein>
<organism evidence="1 2">
    <name type="scientific">Fusarium torulosum</name>
    <dbReference type="NCBI Taxonomy" id="33205"/>
    <lineage>
        <taxon>Eukaryota</taxon>
        <taxon>Fungi</taxon>
        <taxon>Dikarya</taxon>
        <taxon>Ascomycota</taxon>
        <taxon>Pezizomycotina</taxon>
        <taxon>Sordariomycetes</taxon>
        <taxon>Hypocreomycetidae</taxon>
        <taxon>Hypocreales</taxon>
        <taxon>Nectriaceae</taxon>
        <taxon>Fusarium</taxon>
    </lineage>
</organism>
<proteinExistence type="predicted"/>
<evidence type="ECO:0000313" key="1">
    <source>
        <dbReference type="EMBL" id="SPJ79278.1"/>
    </source>
</evidence>
<keyword evidence="2" id="KW-1185">Reference proteome</keyword>
<comment type="caution">
    <text evidence="1">The sequence shown here is derived from an EMBL/GenBank/DDBJ whole genome shotgun (WGS) entry which is preliminary data.</text>
</comment>
<gene>
    <name evidence="1" type="ORF">FTOL_07669</name>
</gene>
<evidence type="ECO:0000313" key="2">
    <source>
        <dbReference type="Proteomes" id="UP001187734"/>
    </source>
</evidence>
<sequence>MTHRFQFITVPDPTERISPQSRKLAHSHVLRQRHAKKRRSRTEAYQEKIRVRQNPDWTTAGQSDNLFQSRMLSYCKDPFSAIIRPLTCLEYSLLGYYVTVTVPFKVSYCDLLKDKILKDWVGLAITDENLLDTAILLSASQDMLYASPDNPMLKQMTLEYKQKGLRTLLKAVSSSNQVPTLTTVALALALAFDEVITA</sequence>
<name>A0AAE8MC79_9HYPO</name>
<dbReference type="Proteomes" id="UP001187734">
    <property type="component" value="Unassembled WGS sequence"/>
</dbReference>
<dbReference type="AlphaFoldDB" id="A0AAE8MC79"/>
<reference evidence="1" key="1">
    <citation type="submission" date="2018-03" db="EMBL/GenBank/DDBJ databases">
        <authorList>
            <person name="Guldener U."/>
        </authorList>
    </citation>
    <scope>NUCLEOTIDE SEQUENCE</scope>
</reference>
<dbReference type="EMBL" id="ONZP01000266">
    <property type="protein sequence ID" value="SPJ79278.1"/>
    <property type="molecule type" value="Genomic_DNA"/>
</dbReference>